<name>A0ABZ2L041_9BACT</name>
<organism evidence="3 4">
    <name type="scientific">Pendulispora rubella</name>
    <dbReference type="NCBI Taxonomy" id="2741070"/>
    <lineage>
        <taxon>Bacteria</taxon>
        <taxon>Pseudomonadati</taxon>
        <taxon>Myxococcota</taxon>
        <taxon>Myxococcia</taxon>
        <taxon>Myxococcales</taxon>
        <taxon>Sorangiineae</taxon>
        <taxon>Pendulisporaceae</taxon>
        <taxon>Pendulispora</taxon>
    </lineage>
</organism>
<dbReference type="InterPro" id="IPR003347">
    <property type="entry name" value="JmjC_dom"/>
</dbReference>
<dbReference type="PROSITE" id="PS51184">
    <property type="entry name" value="JMJC"/>
    <property type="match status" value="1"/>
</dbReference>
<accession>A0ABZ2L041</accession>
<dbReference type="PANTHER" id="PTHR12461">
    <property type="entry name" value="HYPOXIA-INDUCIBLE FACTOR 1 ALPHA INHIBITOR-RELATED"/>
    <property type="match status" value="1"/>
</dbReference>
<evidence type="ECO:0000313" key="4">
    <source>
        <dbReference type="Proteomes" id="UP001374803"/>
    </source>
</evidence>
<proteinExistence type="predicted"/>
<feature type="region of interest" description="Disordered" evidence="1">
    <location>
        <begin position="1"/>
        <end position="82"/>
    </location>
</feature>
<feature type="domain" description="JmjC" evidence="2">
    <location>
        <begin position="162"/>
        <end position="320"/>
    </location>
</feature>
<keyword evidence="4" id="KW-1185">Reference proteome</keyword>
<dbReference type="SUPFAM" id="SSF51197">
    <property type="entry name" value="Clavaminate synthase-like"/>
    <property type="match status" value="1"/>
</dbReference>
<evidence type="ECO:0000313" key="3">
    <source>
        <dbReference type="EMBL" id="WXB03358.1"/>
    </source>
</evidence>
<gene>
    <name evidence="3" type="ORF">LVJ94_41450</name>
</gene>
<sequence length="471" mass="52765">MNVRKSSIPARNFKLSHESPPKPRGPSGEQKRLVRGSTVVASSRERDLGVRDCDKCPDCIEPESEHEQPRYPEQPTEPDADKLETEKWLAPFLERASDILEHRAQAFPATNERAALVRKLLPSWNIDDILGFARDEIIAWFQSLEQGHRTARVSPQAARRFYSAGIALLVQKIPQLELLAADVARVLGFPATSVRCSLFCNRRAARTLAHFDSADTLTVQITGSKTWRIAPNEHVRLPMDTWGHPDVPGHELRLYMHEQFPPTMPDENVESHRLEPGAMLYVPRGHWHETESSEESVSLHIQILPRTWADVVLKTLHSRLLRDESWRATAYRLWGLEREGDWDAAKALEALREVVGTLTPEDVHRPAPWTPTPDDCIAPRARGSVGVVASAKDYKSVRLTSEEFALEHATTVQMSPSYLRATLLVADGPDPLSAKDLAARVPDLSVDEALELVRLLCDVGYARRASAFAGV</sequence>
<dbReference type="Pfam" id="PF08007">
    <property type="entry name" value="JmjC_2"/>
    <property type="match status" value="1"/>
</dbReference>
<feature type="compositionally biased region" description="Basic and acidic residues" evidence="1">
    <location>
        <begin position="43"/>
        <end position="70"/>
    </location>
</feature>
<dbReference type="Gene3D" id="2.60.120.650">
    <property type="entry name" value="Cupin"/>
    <property type="match status" value="1"/>
</dbReference>
<protein>
    <submittedName>
        <fullName evidence="3">Cupin domain-containing protein</fullName>
    </submittedName>
</protein>
<evidence type="ECO:0000259" key="2">
    <source>
        <dbReference type="PROSITE" id="PS51184"/>
    </source>
</evidence>
<evidence type="ECO:0000256" key="1">
    <source>
        <dbReference type="SAM" id="MobiDB-lite"/>
    </source>
</evidence>
<reference evidence="3" key="1">
    <citation type="submission" date="2021-12" db="EMBL/GenBank/DDBJ databases">
        <title>Discovery of the Pendulisporaceae a myxobacterial family with distinct sporulation behavior and unique specialized metabolism.</title>
        <authorList>
            <person name="Garcia R."/>
            <person name="Popoff A."/>
            <person name="Bader C.D."/>
            <person name="Loehr J."/>
            <person name="Walesch S."/>
            <person name="Walt C."/>
            <person name="Boldt J."/>
            <person name="Bunk B."/>
            <person name="Haeckl F.J.F.P.J."/>
            <person name="Gunesch A.P."/>
            <person name="Birkelbach J."/>
            <person name="Nuebel U."/>
            <person name="Pietschmann T."/>
            <person name="Bach T."/>
            <person name="Mueller R."/>
        </authorList>
    </citation>
    <scope>NUCLEOTIDE SEQUENCE</scope>
    <source>
        <strain evidence="3">MSr11367</strain>
    </source>
</reference>
<dbReference type="EMBL" id="CP089983">
    <property type="protein sequence ID" value="WXB03358.1"/>
    <property type="molecule type" value="Genomic_DNA"/>
</dbReference>
<dbReference type="RefSeq" id="WP_394832988.1">
    <property type="nucleotide sequence ID" value="NZ_CP089929.1"/>
</dbReference>
<dbReference type="Proteomes" id="UP001374803">
    <property type="component" value="Chromosome"/>
</dbReference>
<dbReference type="PANTHER" id="PTHR12461:SF105">
    <property type="entry name" value="HYPOXIA-INDUCIBLE FACTOR 1-ALPHA INHIBITOR"/>
    <property type="match status" value="1"/>
</dbReference>